<reference evidence="2" key="1">
    <citation type="submission" date="2021-11" db="EMBL/GenBank/DDBJ databases">
        <title>Genome sequence.</title>
        <authorList>
            <person name="Sun Q."/>
        </authorList>
    </citation>
    <scope>NUCLEOTIDE SEQUENCE</scope>
    <source>
        <strain evidence="2">JC732</strain>
    </source>
</reference>
<sequence length="277" mass="29877">MQCTNNLKQLGLALHNYHDINKRLPIGHGNSYAVWQGTGNHGSWLSRLLPFIEQNNVYDRLDKTDVDLSTTAGGAPLYQLVITEFICPSDDHDGTWTGGQSYPSTQKRAVSNYSASMGSQNNSPCGTHNNFFGNGPEVRNDDPTLSLARLSGVIGHNALAAAFKDVTDGLSNTIALGEVRPRCSNHVRRGWLAANSLYTGTGVAINFNTCEGTPGAGTGCNQHAGQWGASQGFKSIHPGGCNFVFCDGSVHFVAETIDMVNYQRLGDRRDGQPLTEF</sequence>
<evidence type="ECO:0000313" key="2">
    <source>
        <dbReference type="EMBL" id="MCC9630664.1"/>
    </source>
</evidence>
<dbReference type="EMBL" id="JAJKFT010000010">
    <property type="protein sequence ID" value="MCC9630664.1"/>
    <property type="molecule type" value="Genomic_DNA"/>
</dbReference>
<name>A0A9X1MS75_9BACT</name>
<comment type="caution">
    <text evidence="2">The sequence shown here is derived from an EMBL/GenBank/DDBJ whole genome shotgun (WGS) entry which is preliminary data.</text>
</comment>
<dbReference type="Pfam" id="PF07596">
    <property type="entry name" value="SBP_bac_10"/>
    <property type="match status" value="1"/>
</dbReference>
<dbReference type="InterPro" id="IPR027558">
    <property type="entry name" value="Pre_pil_HX9DG_C"/>
</dbReference>
<accession>A0A9X1MS75</accession>
<dbReference type="PANTHER" id="PTHR30093:SF2">
    <property type="entry name" value="TYPE II SECRETION SYSTEM PROTEIN H"/>
    <property type="match status" value="1"/>
</dbReference>
<feature type="domain" description="DUF1559" evidence="1">
    <location>
        <begin position="1"/>
        <end position="259"/>
    </location>
</feature>
<organism evidence="2 3">
    <name type="scientific">Blastopirellula sediminis</name>
    <dbReference type="NCBI Taxonomy" id="2894196"/>
    <lineage>
        <taxon>Bacteria</taxon>
        <taxon>Pseudomonadati</taxon>
        <taxon>Planctomycetota</taxon>
        <taxon>Planctomycetia</taxon>
        <taxon>Pirellulales</taxon>
        <taxon>Pirellulaceae</taxon>
        <taxon>Blastopirellula</taxon>
    </lineage>
</organism>
<dbReference type="AlphaFoldDB" id="A0A9X1MS75"/>
<dbReference type="Proteomes" id="UP001139103">
    <property type="component" value="Unassembled WGS sequence"/>
</dbReference>
<dbReference type="InterPro" id="IPR011453">
    <property type="entry name" value="DUF1559"/>
</dbReference>
<evidence type="ECO:0000259" key="1">
    <source>
        <dbReference type="Pfam" id="PF07596"/>
    </source>
</evidence>
<dbReference type="PANTHER" id="PTHR30093">
    <property type="entry name" value="GENERAL SECRETION PATHWAY PROTEIN G"/>
    <property type="match status" value="1"/>
</dbReference>
<dbReference type="NCBIfam" id="TIGR04294">
    <property type="entry name" value="pre_pil_HX9DG"/>
    <property type="match status" value="1"/>
</dbReference>
<protein>
    <submittedName>
        <fullName evidence="2">DUF1559 domain-containing protein</fullName>
    </submittedName>
</protein>
<keyword evidence="3" id="KW-1185">Reference proteome</keyword>
<evidence type="ECO:0000313" key="3">
    <source>
        <dbReference type="Proteomes" id="UP001139103"/>
    </source>
</evidence>
<proteinExistence type="predicted"/>
<gene>
    <name evidence="2" type="ORF">LOC68_19900</name>
</gene>